<keyword evidence="4" id="KW-1185">Reference proteome</keyword>
<dbReference type="OrthoDB" id="7181050at2"/>
<dbReference type="InterPro" id="IPR038765">
    <property type="entry name" value="Papain-like_cys_pep_sf"/>
</dbReference>
<dbReference type="Gene3D" id="2.40.128.150">
    <property type="entry name" value="Cysteine proteinases"/>
    <property type="match status" value="1"/>
</dbReference>
<evidence type="ECO:0000313" key="3">
    <source>
        <dbReference type="EMBL" id="REK87536.1"/>
    </source>
</evidence>
<name>A0A371PYG4_STRIH</name>
<dbReference type="PRINTS" id="PR01543">
    <property type="entry name" value="ANATRNSFRASE"/>
</dbReference>
<dbReference type="InterPro" id="IPR001447">
    <property type="entry name" value="Arylamine_N-AcTrfase"/>
</dbReference>
<sequence>MKSDSEWGGDQLELDAYLARIGYEGDRRPTLETLRGLHAAHSASIGFENLDILLGRPILLDLESLQTKLVEQRRGGYCYEQNLLYAAALDRLGFRVTGLCARTRMGENRIRPATHALLKVELDGADWITDVGFGGEALLEPLPLRDGVEARQGSWTFGLVHEEEAGAWVLRTRHEDGWFDLYAFGTDRRFPVDFTVFNHYISTHPRSPFTSRMVVQRPLPELRSTLVGREFTRTRPDWSREVREVAPEEIPGLLDTEFGIPLSAADAESLVAVHQK</sequence>
<dbReference type="Proteomes" id="UP000262477">
    <property type="component" value="Unassembled WGS sequence"/>
</dbReference>
<keyword evidence="3" id="KW-0808">Transferase</keyword>
<comment type="similarity">
    <text evidence="1 2">Belongs to the arylamine N-acetyltransferase family.</text>
</comment>
<dbReference type="Gene3D" id="3.30.2140.10">
    <property type="entry name" value="Arylamine N-acetyltransferase"/>
    <property type="match status" value="1"/>
</dbReference>
<gene>
    <name evidence="3" type="ORF">DY245_26015</name>
</gene>
<dbReference type="SUPFAM" id="SSF54001">
    <property type="entry name" value="Cysteine proteinases"/>
    <property type="match status" value="1"/>
</dbReference>
<dbReference type="PANTHER" id="PTHR11786">
    <property type="entry name" value="N-HYDROXYARYLAMINE O-ACETYLTRANSFERASE"/>
    <property type="match status" value="1"/>
</dbReference>
<organism evidence="3 4">
    <name type="scientific">Streptomyces inhibens</name>
    <dbReference type="NCBI Taxonomy" id="2293571"/>
    <lineage>
        <taxon>Bacteria</taxon>
        <taxon>Bacillati</taxon>
        <taxon>Actinomycetota</taxon>
        <taxon>Actinomycetes</taxon>
        <taxon>Kitasatosporales</taxon>
        <taxon>Streptomycetaceae</taxon>
        <taxon>Streptomyces</taxon>
    </lineage>
</organism>
<reference evidence="3 4" key="1">
    <citation type="submission" date="2018-08" db="EMBL/GenBank/DDBJ databases">
        <title>Streptomyces NEAU-D10 sp. nov., a novel Actinomycete isolated from soil.</title>
        <authorList>
            <person name="Jin L."/>
        </authorList>
    </citation>
    <scope>NUCLEOTIDE SEQUENCE [LARGE SCALE GENOMIC DNA]</scope>
    <source>
        <strain evidence="3 4">NEAU-D10</strain>
    </source>
</reference>
<evidence type="ECO:0000313" key="4">
    <source>
        <dbReference type="Proteomes" id="UP000262477"/>
    </source>
</evidence>
<dbReference type="AlphaFoldDB" id="A0A371PYG4"/>
<dbReference type="PANTHER" id="PTHR11786:SF0">
    <property type="entry name" value="ARYLAMINE N-ACETYLTRANSFERASE 4-RELATED"/>
    <property type="match status" value="1"/>
</dbReference>
<dbReference type="GO" id="GO:0016407">
    <property type="term" value="F:acetyltransferase activity"/>
    <property type="evidence" value="ECO:0007669"/>
    <property type="project" value="InterPro"/>
</dbReference>
<comment type="caution">
    <text evidence="3">The sequence shown here is derived from an EMBL/GenBank/DDBJ whole genome shotgun (WGS) entry which is preliminary data.</text>
</comment>
<evidence type="ECO:0000256" key="1">
    <source>
        <dbReference type="ARBA" id="ARBA00006547"/>
    </source>
</evidence>
<proteinExistence type="inferred from homology"/>
<evidence type="ECO:0000256" key="2">
    <source>
        <dbReference type="RuleBase" id="RU003452"/>
    </source>
</evidence>
<dbReference type="RefSeq" id="WP_128509637.1">
    <property type="nucleotide sequence ID" value="NZ_QUAC01000209.1"/>
</dbReference>
<accession>A0A371PYG4</accession>
<dbReference type="Pfam" id="PF00797">
    <property type="entry name" value="Acetyltransf_2"/>
    <property type="match status" value="1"/>
</dbReference>
<protein>
    <submittedName>
        <fullName evidence="3">Arylamine N-acetyltransferase</fullName>
    </submittedName>
</protein>
<dbReference type="EMBL" id="QUAC01000209">
    <property type="protein sequence ID" value="REK87536.1"/>
    <property type="molecule type" value="Genomic_DNA"/>
</dbReference>